<feature type="domain" description="J" evidence="11">
    <location>
        <begin position="107"/>
        <end position="177"/>
    </location>
</feature>
<gene>
    <name evidence="12" type="ORF">PCON_13312</name>
</gene>
<dbReference type="GO" id="GO:0006620">
    <property type="term" value="P:post-translational protein targeting to endoplasmic reticulum membrane"/>
    <property type="evidence" value="ECO:0007669"/>
    <property type="project" value="TreeGrafter"/>
</dbReference>
<evidence type="ECO:0000256" key="3">
    <source>
        <dbReference type="ARBA" id="ARBA00022692"/>
    </source>
</evidence>
<dbReference type="Gene3D" id="1.10.3380.10">
    <property type="entry name" value="Sec63 N-terminal domain-like domain"/>
    <property type="match status" value="1"/>
</dbReference>
<evidence type="ECO:0000256" key="8">
    <source>
        <dbReference type="ARBA" id="ARBA00023186"/>
    </source>
</evidence>
<dbReference type="SMART" id="SM00271">
    <property type="entry name" value="DnaJ"/>
    <property type="match status" value="1"/>
</dbReference>
<keyword evidence="5" id="KW-0653">Protein transport</keyword>
<evidence type="ECO:0000256" key="5">
    <source>
        <dbReference type="ARBA" id="ARBA00022927"/>
    </source>
</evidence>
<evidence type="ECO:0000259" key="11">
    <source>
        <dbReference type="PROSITE" id="PS50076"/>
    </source>
</evidence>
<sequence length="689" mass="76284">MSTDYSYDDKGQFFPYFVATILGLILVPLSYSTFAPSQQLRASNKPLITSPDYDAPRYEKVEAARRRQAKKERRLKRFTALVFGWAALGYVCYLISISTNPEGNTWDPYTILGIGTSATEKAIKSHYKKMSLKFHPDKIRPGPNETIEMLNERFVEITKAYKALTDEEMRNNYIEYGHPDGKQPTSIGIALPKWVVSEGNTYYVLMVYGLLFGILLPYTVGKWWYGTKKLTKDGVVVESAGKLFKEYDEEMDEAQLVRILTAGEEVKEITSGSREKEWANSEDATIEKKLLAAGLRPSQLGALEKYEGWRRRAITLLWAYLYRIDLGNDALDIAKLDVAAAAVTLNRSVNSICMAFGNLGPLLTSLRLSQFIIQAIAPGQSPLLQLPHFTEAIADAVEREGGKNHWTVAALMSLPEKERKARLIGPGLLTEPQYKTAMTFAKSMPSLKIEAAFFKVVGEKAITPSSLITFVVKARVIPPGVTAPAINPKDLLDEDPDESDIEALLGRKKGENKSKDAIAAAGQLPLAHAPFYPRDHHPGWYIFLGDVRQGKIVVPPTPVTAFDKDPAGFTVVTTKMQFQAPPQEGEFPFTMLCVSDTYIGVETQMSVTLKVQEASAGEWEDVDDISEPDEDSIAGQMNAMRGSAAPPKKKKKSPAAAKEESDSEEEESDTDGAEEISDTDTETEDEDDS</sequence>
<dbReference type="GO" id="GO:0006614">
    <property type="term" value="P:SRP-dependent cotranslational protein targeting to membrane"/>
    <property type="evidence" value="ECO:0007669"/>
    <property type="project" value="TreeGrafter"/>
</dbReference>
<evidence type="ECO:0000256" key="9">
    <source>
        <dbReference type="SAM" id="MobiDB-lite"/>
    </source>
</evidence>
<keyword evidence="7 10" id="KW-0472">Membrane</keyword>
<evidence type="ECO:0000256" key="7">
    <source>
        <dbReference type="ARBA" id="ARBA00023136"/>
    </source>
</evidence>
<dbReference type="PRINTS" id="PR00625">
    <property type="entry name" value="JDOMAIN"/>
</dbReference>
<accession>U4LFG1</accession>
<dbReference type="GO" id="GO:0008320">
    <property type="term" value="F:protein transmembrane transporter activity"/>
    <property type="evidence" value="ECO:0007669"/>
    <property type="project" value="TreeGrafter"/>
</dbReference>
<dbReference type="PANTHER" id="PTHR24075:SF0">
    <property type="entry name" value="TRANSLOCATION PROTEIN SEC63 HOMOLOG"/>
    <property type="match status" value="1"/>
</dbReference>
<keyword evidence="6 10" id="KW-1133">Transmembrane helix</keyword>
<dbReference type="OrthoDB" id="1734229at2759"/>
<dbReference type="SUPFAM" id="SSF158702">
    <property type="entry name" value="Sec63 N-terminal domain-like"/>
    <property type="match status" value="1"/>
</dbReference>
<dbReference type="CDD" id="cd06257">
    <property type="entry name" value="DnaJ"/>
    <property type="match status" value="1"/>
</dbReference>
<evidence type="ECO:0000256" key="10">
    <source>
        <dbReference type="SAM" id="Phobius"/>
    </source>
</evidence>
<dbReference type="EMBL" id="HF935887">
    <property type="protein sequence ID" value="CCX13719.1"/>
    <property type="molecule type" value="Genomic_DNA"/>
</dbReference>
<dbReference type="InterPro" id="IPR035892">
    <property type="entry name" value="C2_domain_sf"/>
</dbReference>
<evidence type="ECO:0000313" key="12">
    <source>
        <dbReference type="EMBL" id="CCX13719.1"/>
    </source>
</evidence>
<feature type="compositionally biased region" description="Acidic residues" evidence="9">
    <location>
        <begin position="618"/>
        <end position="632"/>
    </location>
</feature>
<evidence type="ECO:0000313" key="13">
    <source>
        <dbReference type="Proteomes" id="UP000018144"/>
    </source>
</evidence>
<dbReference type="Pfam" id="PF02889">
    <property type="entry name" value="Sec63"/>
    <property type="match status" value="1"/>
</dbReference>
<dbReference type="STRING" id="1076935.U4LFG1"/>
<dbReference type="Proteomes" id="UP000018144">
    <property type="component" value="Unassembled WGS sequence"/>
</dbReference>
<keyword evidence="13" id="KW-1185">Reference proteome</keyword>
<feature type="transmembrane region" description="Helical" evidence="10">
    <location>
        <begin position="13"/>
        <end position="31"/>
    </location>
</feature>
<comment type="subcellular location">
    <subcellularLocation>
        <location evidence="1">Endoplasmic reticulum membrane</location>
        <topology evidence="1">Multi-pass membrane protein</topology>
    </subcellularLocation>
</comment>
<dbReference type="PANTHER" id="PTHR24075">
    <property type="entry name" value="SEC63 DOMAIN-CONTAINING"/>
    <property type="match status" value="1"/>
</dbReference>
<organism evidence="12 13">
    <name type="scientific">Pyronema omphalodes (strain CBS 100304)</name>
    <name type="common">Pyronema confluens</name>
    <dbReference type="NCBI Taxonomy" id="1076935"/>
    <lineage>
        <taxon>Eukaryota</taxon>
        <taxon>Fungi</taxon>
        <taxon>Dikarya</taxon>
        <taxon>Ascomycota</taxon>
        <taxon>Pezizomycotina</taxon>
        <taxon>Pezizomycetes</taxon>
        <taxon>Pezizales</taxon>
        <taxon>Pyronemataceae</taxon>
        <taxon>Pyronema</taxon>
    </lineage>
</organism>
<evidence type="ECO:0000256" key="4">
    <source>
        <dbReference type="ARBA" id="ARBA00022824"/>
    </source>
</evidence>
<dbReference type="SUPFAM" id="SSF81296">
    <property type="entry name" value="E set domains"/>
    <property type="match status" value="1"/>
</dbReference>
<feature type="compositionally biased region" description="Acidic residues" evidence="9">
    <location>
        <begin position="661"/>
        <end position="689"/>
    </location>
</feature>
<dbReference type="eggNOG" id="KOG0721">
    <property type="taxonomic scope" value="Eukaryota"/>
</dbReference>
<reference evidence="12 13" key="1">
    <citation type="journal article" date="2013" name="PLoS Genet.">
        <title>The genome and development-dependent transcriptomes of Pyronema confluens: a window into fungal evolution.</title>
        <authorList>
            <person name="Traeger S."/>
            <person name="Altegoer F."/>
            <person name="Freitag M."/>
            <person name="Gabaldon T."/>
            <person name="Kempken F."/>
            <person name="Kumar A."/>
            <person name="Marcet-Houben M."/>
            <person name="Poggeler S."/>
            <person name="Stajich J.E."/>
            <person name="Nowrousian M."/>
        </authorList>
    </citation>
    <scope>NUCLEOTIDE SEQUENCE [LARGE SCALE GENOMIC DNA]</scope>
    <source>
        <strain evidence="13">CBS 100304</strain>
        <tissue evidence="12">Vegetative mycelium</tissue>
    </source>
</reference>
<keyword evidence="4" id="KW-0256">Endoplasmic reticulum</keyword>
<dbReference type="SUPFAM" id="SSF46565">
    <property type="entry name" value="Chaperone J-domain"/>
    <property type="match status" value="1"/>
</dbReference>
<dbReference type="AlphaFoldDB" id="U4LFG1"/>
<dbReference type="PROSITE" id="PS50076">
    <property type="entry name" value="DNAJ_2"/>
    <property type="match status" value="1"/>
</dbReference>
<dbReference type="SMART" id="SM00973">
    <property type="entry name" value="Sec63"/>
    <property type="match status" value="1"/>
</dbReference>
<protein>
    <submittedName>
        <fullName evidence="12">Similar to Translocation protein sec63 acc. no. Q9HGN7</fullName>
    </submittedName>
</protein>
<evidence type="ECO:0000256" key="6">
    <source>
        <dbReference type="ARBA" id="ARBA00022989"/>
    </source>
</evidence>
<name>U4LFG1_PYROM</name>
<feature type="transmembrane region" description="Helical" evidence="10">
    <location>
        <begin position="201"/>
        <end position="220"/>
    </location>
</feature>
<dbReference type="GO" id="GO:0003723">
    <property type="term" value="F:RNA binding"/>
    <property type="evidence" value="ECO:0007669"/>
    <property type="project" value="TreeGrafter"/>
</dbReference>
<dbReference type="Gene3D" id="1.10.287.110">
    <property type="entry name" value="DnaJ domain"/>
    <property type="match status" value="1"/>
</dbReference>
<dbReference type="Gene3D" id="1.10.150.20">
    <property type="entry name" value="5' to 3' exonuclease, C-terminal subdomain"/>
    <property type="match status" value="1"/>
</dbReference>
<dbReference type="InterPro" id="IPR036869">
    <property type="entry name" value="J_dom_sf"/>
</dbReference>
<dbReference type="GO" id="GO:0031207">
    <property type="term" value="C:Sec62/Sec63 complex"/>
    <property type="evidence" value="ECO:0007669"/>
    <property type="project" value="TreeGrafter"/>
</dbReference>
<dbReference type="OMA" id="RAILHAH"/>
<proteinExistence type="predicted"/>
<dbReference type="InterPro" id="IPR001623">
    <property type="entry name" value="DnaJ_domain"/>
</dbReference>
<keyword evidence="2" id="KW-0813">Transport</keyword>
<evidence type="ECO:0000256" key="2">
    <source>
        <dbReference type="ARBA" id="ARBA00022448"/>
    </source>
</evidence>
<keyword evidence="3 10" id="KW-0812">Transmembrane</keyword>
<dbReference type="Pfam" id="PF00226">
    <property type="entry name" value="DnaJ"/>
    <property type="match status" value="1"/>
</dbReference>
<dbReference type="InterPro" id="IPR014756">
    <property type="entry name" value="Ig_E-set"/>
</dbReference>
<dbReference type="Gene3D" id="2.60.40.150">
    <property type="entry name" value="C2 domain"/>
    <property type="match status" value="1"/>
</dbReference>
<evidence type="ECO:0000256" key="1">
    <source>
        <dbReference type="ARBA" id="ARBA00004477"/>
    </source>
</evidence>
<feature type="transmembrane region" description="Helical" evidence="10">
    <location>
        <begin position="75"/>
        <end position="96"/>
    </location>
</feature>
<dbReference type="InterPro" id="IPR004179">
    <property type="entry name" value="Sec63-dom"/>
</dbReference>
<keyword evidence="8" id="KW-0143">Chaperone</keyword>
<dbReference type="FunFam" id="1.10.287.110:FF:000039">
    <property type="entry name" value="Protein translocation complex component (Npl1)"/>
    <property type="match status" value="1"/>
</dbReference>
<feature type="region of interest" description="Disordered" evidence="9">
    <location>
        <begin position="614"/>
        <end position="689"/>
    </location>
</feature>